<dbReference type="InterPro" id="IPR024775">
    <property type="entry name" value="DinB-like"/>
</dbReference>
<accession>A0A1N6GEJ0</accession>
<dbReference type="STRING" id="536979.SAMN04488055_2731"/>
<gene>
    <name evidence="2" type="ORF">SAMN04488055_2731</name>
</gene>
<dbReference type="InterPro" id="IPR034660">
    <property type="entry name" value="DinB/YfiT-like"/>
</dbReference>
<feature type="domain" description="DinB-like" evidence="1">
    <location>
        <begin position="30"/>
        <end position="162"/>
    </location>
</feature>
<evidence type="ECO:0000259" key="1">
    <source>
        <dbReference type="Pfam" id="PF12867"/>
    </source>
</evidence>
<dbReference type="AlphaFoldDB" id="A0A1N6GEJ0"/>
<organism evidence="2 3">
    <name type="scientific">Chitinophaga niabensis</name>
    <dbReference type="NCBI Taxonomy" id="536979"/>
    <lineage>
        <taxon>Bacteria</taxon>
        <taxon>Pseudomonadati</taxon>
        <taxon>Bacteroidota</taxon>
        <taxon>Chitinophagia</taxon>
        <taxon>Chitinophagales</taxon>
        <taxon>Chitinophagaceae</taxon>
        <taxon>Chitinophaga</taxon>
    </lineage>
</organism>
<name>A0A1N6GEJ0_9BACT</name>
<proteinExistence type="predicted"/>
<dbReference type="Gene3D" id="1.20.120.450">
    <property type="entry name" value="dinb family like domain"/>
    <property type="match status" value="1"/>
</dbReference>
<dbReference type="Proteomes" id="UP000185003">
    <property type="component" value="Unassembled WGS sequence"/>
</dbReference>
<dbReference type="SUPFAM" id="SSF109854">
    <property type="entry name" value="DinB/YfiT-like putative metalloenzymes"/>
    <property type="match status" value="1"/>
</dbReference>
<dbReference type="OrthoDB" id="9793216at2"/>
<sequence length="169" mass="19609">MPRPLPQEYGKYYHGYISLVPEDDLSIAFSNQTAGTLQFLQNIPEAKLNYAYAPGKWTVKQVLQHLIDAERIFVYRALRFARKDATPLASFEENDYADVARVDHLNWADMLDEFRLVRKASEYFFRSLNEEEMGRYGQASGVDITVRSLGFITVGHALHHQNVLKERYF</sequence>
<evidence type="ECO:0000313" key="2">
    <source>
        <dbReference type="EMBL" id="SIO05950.1"/>
    </source>
</evidence>
<protein>
    <submittedName>
        <fullName evidence="2">DinB superfamily protein</fullName>
    </submittedName>
</protein>
<dbReference type="RefSeq" id="WP_074239762.1">
    <property type="nucleotide sequence ID" value="NZ_FSRA01000001.1"/>
</dbReference>
<evidence type="ECO:0000313" key="3">
    <source>
        <dbReference type="Proteomes" id="UP000185003"/>
    </source>
</evidence>
<reference evidence="3" key="1">
    <citation type="submission" date="2016-11" db="EMBL/GenBank/DDBJ databases">
        <authorList>
            <person name="Varghese N."/>
            <person name="Submissions S."/>
        </authorList>
    </citation>
    <scope>NUCLEOTIDE SEQUENCE [LARGE SCALE GENOMIC DNA]</scope>
    <source>
        <strain evidence="3">DSM 24787</strain>
    </source>
</reference>
<keyword evidence="3" id="KW-1185">Reference proteome</keyword>
<dbReference type="Pfam" id="PF12867">
    <property type="entry name" value="DinB_2"/>
    <property type="match status" value="1"/>
</dbReference>
<dbReference type="EMBL" id="FSRA01000001">
    <property type="protein sequence ID" value="SIO05950.1"/>
    <property type="molecule type" value="Genomic_DNA"/>
</dbReference>